<dbReference type="InterPro" id="IPR045402">
    <property type="entry name" value="GAP1-N2"/>
</dbReference>
<keyword evidence="5" id="KW-1185">Reference proteome</keyword>
<organism evidence="4 5">
    <name type="scientific">Corynebacterium marambiense</name>
    <dbReference type="NCBI Taxonomy" id="2765364"/>
    <lineage>
        <taxon>Bacteria</taxon>
        <taxon>Bacillati</taxon>
        <taxon>Actinomycetota</taxon>
        <taxon>Actinomycetes</taxon>
        <taxon>Mycobacteriales</taxon>
        <taxon>Corynebacteriaceae</taxon>
        <taxon>Corynebacterium</taxon>
    </lineage>
</organism>
<feature type="domain" description="GTPase-associated protein 1 N-terminal" evidence="2">
    <location>
        <begin position="44"/>
        <end position="178"/>
    </location>
</feature>
<feature type="compositionally biased region" description="Gly residues" evidence="1">
    <location>
        <begin position="454"/>
        <end position="469"/>
    </location>
</feature>
<evidence type="ECO:0000256" key="1">
    <source>
        <dbReference type="SAM" id="MobiDB-lite"/>
    </source>
</evidence>
<reference evidence="4 5" key="1">
    <citation type="submission" date="2020-12" db="EMBL/GenBank/DDBJ databases">
        <title>Genome public.</title>
        <authorList>
            <person name="Sun Q."/>
        </authorList>
    </citation>
    <scope>NUCLEOTIDE SEQUENCE [LARGE SCALE GENOMIC DNA]</scope>
    <source>
        <strain evidence="4 5">CCM 8864</strain>
    </source>
</reference>
<comment type="caution">
    <text evidence="4">The sequence shown here is derived from an EMBL/GenBank/DDBJ whole genome shotgun (WGS) entry which is preliminary data.</text>
</comment>
<evidence type="ECO:0000259" key="2">
    <source>
        <dbReference type="Pfam" id="PF20013"/>
    </source>
</evidence>
<feature type="region of interest" description="Disordered" evidence="1">
    <location>
        <begin position="1"/>
        <end position="40"/>
    </location>
</feature>
<evidence type="ECO:0008006" key="6">
    <source>
        <dbReference type="Google" id="ProtNLM"/>
    </source>
</evidence>
<feature type="region of interest" description="Disordered" evidence="1">
    <location>
        <begin position="371"/>
        <end position="411"/>
    </location>
</feature>
<gene>
    <name evidence="4" type="ORF">JDV76_12335</name>
</gene>
<dbReference type="Proteomes" id="UP000625574">
    <property type="component" value="Unassembled WGS sequence"/>
</dbReference>
<dbReference type="InterPro" id="IPR045401">
    <property type="entry name" value="GAP1-M"/>
</dbReference>
<feature type="compositionally biased region" description="Polar residues" evidence="1">
    <location>
        <begin position="1"/>
        <end position="16"/>
    </location>
</feature>
<feature type="region of interest" description="Disordered" evidence="1">
    <location>
        <begin position="453"/>
        <end position="482"/>
    </location>
</feature>
<feature type="compositionally biased region" description="Low complexity" evidence="1">
    <location>
        <begin position="472"/>
        <end position="482"/>
    </location>
</feature>
<evidence type="ECO:0000259" key="3">
    <source>
        <dbReference type="Pfam" id="PF20014"/>
    </source>
</evidence>
<dbReference type="Pfam" id="PF20013">
    <property type="entry name" value="GAP1-N2"/>
    <property type="match status" value="1"/>
</dbReference>
<protein>
    <recommendedName>
        <fullName evidence="6">Terpene synthase</fullName>
    </recommendedName>
</protein>
<sequence>MTRTSRGSTSAISVGEQQLWAGTSRHRGDDQMTQVSSPRPGGRWAQVTFASFGASASRRTGGWQTGPYLDASPEQREWIKQNAVTQLSPLEPISDYISDEQVDALPRCFSYLPEVSIGGAAASVYLQAVPAGRDSTNRQGNIFTHAFVDSQPWSDGSPQYPVDCFGSPDFLRPFTIKMVDNVQLARTPTGGPRPSAELVPTAGEAIEFILCDERRAAALYRIQDALQSQVSTVVLPVPDRAAAASWLKAVSVTMSPLEAQRLLRFSTFMRGNTVSAVRHGGGAPALVCVPDVDVHLVPARPDVTVISVGGGGVDPRTDWSMDTAEFLIGGGHGPCGHMDDIIDAFREVTEPLRDRNEVPRFGAGLAAFRGLEPGTAGRTGDNSRSGVGATRDGSFSWGEDQPDSGIAGETADRGGVLSAAVDLDGFGEPEAAGRLAGRSTAIPAAGVPQVFGDAGWGDSGTGESAGAGPWGADATYTPDPADPAAVWETRMIDELRSLGCTGDGWKQPTGERKRIPEIGRCSPAFPTERVLAMLYAGISGSLVAAGTDGCADSTACVDATVEMLDVAVSAGLIDPGQPPAEIRAAVMAHGRAVMDWFAADGCPSLDQDTRIIVSEWWSNIVESDTGTMLQLLGNPGSLTSSTKRESLGFPGATDGLRRIEVLGYRVLHDSGPAPAREAVELYSLVAGKLAQQLRLHPDIVPVRGPLLDRWDDWYSQWENRERIDTIIRAANDSGYSALNFAASFGPPAGIDQIITRLRAGYSHLLAPPGDNHWPLSGDIDALLALLRLRFTVADFGYFGPLLSADGKADREFRRALDHMLIEVVDWSALDHAVNDTVIDEVRDFYFSCLRNDLATATADRAVREKHRKMLEAENERLGNPEIFVRNRNSQYWAVRRQIIEFHLSTGSTPAGEERQ</sequence>
<proteinExistence type="predicted"/>
<feature type="domain" description="GTPase-associated protein 1 middle" evidence="3">
    <location>
        <begin position="214"/>
        <end position="272"/>
    </location>
</feature>
<evidence type="ECO:0000313" key="5">
    <source>
        <dbReference type="Proteomes" id="UP000625574"/>
    </source>
</evidence>
<dbReference type="EMBL" id="JAEIOT010000016">
    <property type="protein sequence ID" value="MBI9001742.1"/>
    <property type="molecule type" value="Genomic_DNA"/>
</dbReference>
<dbReference type="RefSeq" id="WP_198737197.1">
    <property type="nucleotide sequence ID" value="NZ_JAEIOT010000016.1"/>
</dbReference>
<evidence type="ECO:0000313" key="4">
    <source>
        <dbReference type="EMBL" id="MBI9001742.1"/>
    </source>
</evidence>
<name>A0ABS0VYB8_9CORY</name>
<dbReference type="Pfam" id="PF20014">
    <property type="entry name" value="GAP1-M"/>
    <property type="match status" value="1"/>
</dbReference>
<accession>A0ABS0VYB8</accession>